<reference evidence="1" key="1">
    <citation type="journal article" date="2020" name="Nature">
        <title>Giant virus diversity and host interactions through global metagenomics.</title>
        <authorList>
            <person name="Schulz F."/>
            <person name="Roux S."/>
            <person name="Paez-Espino D."/>
            <person name="Jungbluth S."/>
            <person name="Walsh D.A."/>
            <person name="Denef V.J."/>
            <person name="McMahon K.D."/>
            <person name="Konstantinidis K.T."/>
            <person name="Eloe-Fadrosh E.A."/>
            <person name="Kyrpides N.C."/>
            <person name="Woyke T."/>
        </authorList>
    </citation>
    <scope>NUCLEOTIDE SEQUENCE</scope>
    <source>
        <strain evidence="1">GVMAG-M-3300023174-130</strain>
    </source>
</reference>
<organism evidence="1">
    <name type="scientific">viral metagenome</name>
    <dbReference type="NCBI Taxonomy" id="1070528"/>
    <lineage>
        <taxon>unclassified sequences</taxon>
        <taxon>metagenomes</taxon>
        <taxon>organismal metagenomes</taxon>
    </lineage>
</organism>
<dbReference type="AlphaFoldDB" id="A0A6C0DA75"/>
<sequence>MEDTNIGKKWSQEEDEQLLRLYNDERLDIIEIAKQHRRLPRAIAVRLVSQGIITNEFEANGYSNYKNSEYYKEIVEQKKLVKKEKSISPIIKEKQENIMITINKNDYLQLKEEITEIKKDIKMLSTNMVELISMIKSVYEFEDV</sequence>
<evidence type="ECO:0000313" key="1">
    <source>
        <dbReference type="EMBL" id="QHT13084.1"/>
    </source>
</evidence>
<proteinExistence type="predicted"/>
<name>A0A6C0DA75_9ZZZZ</name>
<accession>A0A6C0DA75</accession>
<dbReference type="EMBL" id="MN739560">
    <property type="protein sequence ID" value="QHT13084.1"/>
    <property type="molecule type" value="Genomic_DNA"/>
</dbReference>
<protein>
    <submittedName>
        <fullName evidence="1">Uncharacterized protein</fullName>
    </submittedName>
</protein>